<dbReference type="PANTHER" id="PTHR33240">
    <property type="entry name" value="OS08G0508500 PROTEIN"/>
    <property type="match status" value="1"/>
</dbReference>
<keyword evidence="1" id="KW-1185">Reference proteome</keyword>
<gene>
    <name evidence="2" type="primary">LOC104611412</name>
</gene>
<dbReference type="OrthoDB" id="1436165at2759"/>
<dbReference type="Proteomes" id="UP000189703">
    <property type="component" value="Unplaced"/>
</dbReference>
<accession>A0A1U8B6T4</accession>
<organism evidence="1 2">
    <name type="scientific">Nelumbo nucifera</name>
    <name type="common">Sacred lotus</name>
    <dbReference type="NCBI Taxonomy" id="4432"/>
    <lineage>
        <taxon>Eukaryota</taxon>
        <taxon>Viridiplantae</taxon>
        <taxon>Streptophyta</taxon>
        <taxon>Embryophyta</taxon>
        <taxon>Tracheophyta</taxon>
        <taxon>Spermatophyta</taxon>
        <taxon>Magnoliopsida</taxon>
        <taxon>Proteales</taxon>
        <taxon>Nelumbonaceae</taxon>
        <taxon>Nelumbo</taxon>
    </lineage>
</organism>
<evidence type="ECO:0000313" key="2">
    <source>
        <dbReference type="RefSeq" id="XP_010276733.1"/>
    </source>
</evidence>
<dbReference type="eggNOG" id="KOG0017">
    <property type="taxonomic scope" value="Eukaryota"/>
</dbReference>
<dbReference type="OMA" id="FEIRLIM"/>
<evidence type="ECO:0000313" key="1">
    <source>
        <dbReference type="Proteomes" id="UP000189703"/>
    </source>
</evidence>
<proteinExistence type="predicted"/>
<reference evidence="2" key="1">
    <citation type="submission" date="2025-08" db="UniProtKB">
        <authorList>
            <consortium name="RefSeq"/>
        </authorList>
    </citation>
    <scope>IDENTIFICATION</scope>
</reference>
<dbReference type="PANTHER" id="PTHR33240:SF8">
    <property type="entry name" value="OS03G0439900 PROTEIN"/>
    <property type="match status" value="1"/>
</dbReference>
<name>A0A1U8B6T4_NELNU</name>
<dbReference type="RefSeq" id="XP_010276733.1">
    <property type="nucleotide sequence ID" value="XM_010278431.1"/>
</dbReference>
<sequence length="284" mass="32923">MIHAQKYINTKEVQAQLWYEEERSDKKRDTEERKSKRSDWDCKRQDHRFDHKLRTPPPTYWNFMPLNTLRSEVLMQIRDHSYVRWPEMMKTHGNKRNHDKYCEFHRYPSHDKDNCFDLCNRIEDLIRHGYLGGFVDKNEKPVQEECVENARPQPRAPPASVIHVISGGIAARGESSSGCKKYARLCEIDNCGHKKKCGLSITFTDNDLWGVQTPHDDALVIIAEVSNFEIRLIMVDIGSSVDVLFEDVFEKLDIDKNHLTSINTPLMGLSGESLLPTGRITLPL</sequence>
<protein>
    <submittedName>
        <fullName evidence="2">Uncharacterized protein LOC104611412</fullName>
    </submittedName>
</protein>
<dbReference type="InParanoid" id="A0A1U8B6T4"/>
<dbReference type="GeneID" id="104611412"/>
<dbReference type="KEGG" id="nnu:104611412"/>
<dbReference type="AlphaFoldDB" id="A0A1U8B6T4"/>